<evidence type="ECO:0000313" key="4">
    <source>
        <dbReference type="Proteomes" id="UP000799750"/>
    </source>
</evidence>
<feature type="compositionally biased region" description="Low complexity" evidence="2">
    <location>
        <begin position="198"/>
        <end position="211"/>
    </location>
</feature>
<feature type="region of interest" description="Disordered" evidence="2">
    <location>
        <begin position="131"/>
        <end position="249"/>
    </location>
</feature>
<accession>A0A6A6R6T2</accession>
<dbReference type="OrthoDB" id="10382691at2759"/>
<gene>
    <name evidence="3" type="ORF">BU16DRAFT_601702</name>
</gene>
<evidence type="ECO:0000256" key="1">
    <source>
        <dbReference type="SAM" id="Coils"/>
    </source>
</evidence>
<feature type="region of interest" description="Disordered" evidence="2">
    <location>
        <begin position="1"/>
        <end position="21"/>
    </location>
</feature>
<evidence type="ECO:0000313" key="3">
    <source>
        <dbReference type="EMBL" id="KAF2500064.1"/>
    </source>
</evidence>
<feature type="compositionally biased region" description="Pro residues" evidence="2">
    <location>
        <begin position="1"/>
        <end position="10"/>
    </location>
</feature>
<dbReference type="EMBL" id="MU004183">
    <property type="protein sequence ID" value="KAF2500064.1"/>
    <property type="molecule type" value="Genomic_DNA"/>
</dbReference>
<name>A0A6A6R6T2_9PEZI</name>
<keyword evidence="4" id="KW-1185">Reference proteome</keyword>
<feature type="compositionally biased region" description="Basic and acidic residues" evidence="2">
    <location>
        <begin position="239"/>
        <end position="249"/>
    </location>
</feature>
<dbReference type="AlphaFoldDB" id="A0A6A6R6T2"/>
<protein>
    <submittedName>
        <fullName evidence="3">Uncharacterized protein</fullName>
    </submittedName>
</protein>
<dbReference type="Proteomes" id="UP000799750">
    <property type="component" value="Unassembled WGS sequence"/>
</dbReference>
<organism evidence="3 4">
    <name type="scientific">Lophium mytilinum</name>
    <dbReference type="NCBI Taxonomy" id="390894"/>
    <lineage>
        <taxon>Eukaryota</taxon>
        <taxon>Fungi</taxon>
        <taxon>Dikarya</taxon>
        <taxon>Ascomycota</taxon>
        <taxon>Pezizomycotina</taxon>
        <taxon>Dothideomycetes</taxon>
        <taxon>Pleosporomycetidae</taxon>
        <taxon>Mytilinidiales</taxon>
        <taxon>Mytilinidiaceae</taxon>
        <taxon>Lophium</taxon>
    </lineage>
</organism>
<feature type="coiled-coil region" evidence="1">
    <location>
        <begin position="298"/>
        <end position="325"/>
    </location>
</feature>
<feature type="compositionally biased region" description="Basic and acidic residues" evidence="2">
    <location>
        <begin position="184"/>
        <end position="193"/>
    </location>
</feature>
<feature type="compositionally biased region" description="Basic residues" evidence="2">
    <location>
        <begin position="227"/>
        <end position="236"/>
    </location>
</feature>
<reference evidence="3" key="1">
    <citation type="journal article" date="2020" name="Stud. Mycol.">
        <title>101 Dothideomycetes genomes: a test case for predicting lifestyles and emergence of pathogens.</title>
        <authorList>
            <person name="Haridas S."/>
            <person name="Albert R."/>
            <person name="Binder M."/>
            <person name="Bloem J."/>
            <person name="Labutti K."/>
            <person name="Salamov A."/>
            <person name="Andreopoulos B."/>
            <person name="Baker S."/>
            <person name="Barry K."/>
            <person name="Bills G."/>
            <person name="Bluhm B."/>
            <person name="Cannon C."/>
            <person name="Castanera R."/>
            <person name="Culley D."/>
            <person name="Daum C."/>
            <person name="Ezra D."/>
            <person name="Gonzalez J."/>
            <person name="Henrissat B."/>
            <person name="Kuo A."/>
            <person name="Liang C."/>
            <person name="Lipzen A."/>
            <person name="Lutzoni F."/>
            <person name="Magnuson J."/>
            <person name="Mondo S."/>
            <person name="Nolan M."/>
            <person name="Ohm R."/>
            <person name="Pangilinan J."/>
            <person name="Park H.-J."/>
            <person name="Ramirez L."/>
            <person name="Alfaro M."/>
            <person name="Sun H."/>
            <person name="Tritt A."/>
            <person name="Yoshinaga Y."/>
            <person name="Zwiers L.-H."/>
            <person name="Turgeon B."/>
            <person name="Goodwin S."/>
            <person name="Spatafora J."/>
            <person name="Crous P."/>
            <person name="Grigoriev I."/>
        </authorList>
    </citation>
    <scope>NUCLEOTIDE SEQUENCE</scope>
    <source>
        <strain evidence="3">CBS 269.34</strain>
    </source>
</reference>
<evidence type="ECO:0000256" key="2">
    <source>
        <dbReference type="SAM" id="MobiDB-lite"/>
    </source>
</evidence>
<keyword evidence="1" id="KW-0175">Coiled coil</keyword>
<proteinExistence type="predicted"/>
<feature type="compositionally biased region" description="Acidic residues" evidence="2">
    <location>
        <begin position="165"/>
        <end position="177"/>
    </location>
</feature>
<sequence length="336" mass="38488">MSDFYPPLPPGALSTQSHRTSQTAVFRHRGREYITVSDDEVPRDVGRGLCIRCWEPGHDDFYACQGRCAWCKDKIKHDNVACPLCIKGSIWWRNRIGFEPRGFDDTYGGRHRGLNDESYKRKLDMAAMLLEDARAPTSRKRRTPSSASKTASASEEKTLFAYSDWPDEEEVEEEDEASLNTRETSTDSLDHPVHYQRSKSPPIAPSNAIIAPKRRVVPRRSTDSYRPPKRPHHHQTSARTHDYDEAARHRRELEDLEDRAEVLKAKLKEGIRAADAPLAREERRVPLKEEEDAEGRTMGQLLAENRELREQVAKQQRLIAVLRAEREAREDLLAGA</sequence>